<comment type="subcellular location">
    <subcellularLocation>
        <location evidence="1">Secreted</location>
        <location evidence="1">Cell wall</location>
    </subcellularLocation>
</comment>
<protein>
    <recommendedName>
        <fullName evidence="7">Cell wall mannoprotein 1</fullName>
    </recommendedName>
</protein>
<proteinExistence type="inferred from homology"/>
<dbReference type="PANTHER" id="PTHR38123:SF1">
    <property type="entry name" value="HYDROPHOBIC SURFACE BINDING PROTEIN"/>
    <property type="match status" value="1"/>
</dbReference>
<evidence type="ECO:0000256" key="8">
    <source>
        <dbReference type="SAM" id="SignalP"/>
    </source>
</evidence>
<dbReference type="Pfam" id="PF12296">
    <property type="entry name" value="HsbA"/>
    <property type="match status" value="1"/>
</dbReference>
<comment type="similarity">
    <text evidence="6">Belongs to the cell wall mannoprotein 1 family.</text>
</comment>
<reference evidence="9 10" key="1">
    <citation type="journal article" date="2016" name="Genome Biol. Evol.">
        <title>Divergent and convergent evolution of fungal pathogenicity.</title>
        <authorList>
            <person name="Shang Y."/>
            <person name="Xiao G."/>
            <person name="Zheng P."/>
            <person name="Cen K."/>
            <person name="Zhan S."/>
            <person name="Wang C."/>
        </authorList>
    </citation>
    <scope>NUCLEOTIDE SEQUENCE [LARGE SCALE GENOMIC DNA]</scope>
    <source>
        <strain evidence="9 10">RCEF 2490</strain>
    </source>
</reference>
<dbReference type="OrthoDB" id="3485059at2759"/>
<evidence type="ECO:0000313" key="10">
    <source>
        <dbReference type="Proteomes" id="UP000078544"/>
    </source>
</evidence>
<dbReference type="InterPro" id="IPR021054">
    <property type="entry name" value="Cell_wall_mannoprotein_1"/>
</dbReference>
<dbReference type="STRING" id="1081109.A0A168FA66"/>
<dbReference type="AlphaFoldDB" id="A0A168FA66"/>
<dbReference type="GO" id="GO:0008289">
    <property type="term" value="F:lipid binding"/>
    <property type="evidence" value="ECO:0007669"/>
    <property type="project" value="UniProtKB-KW"/>
</dbReference>
<comment type="caution">
    <text evidence="9">The sequence shown here is derived from an EMBL/GenBank/DDBJ whole genome shotgun (WGS) entry which is preliminary data.</text>
</comment>
<evidence type="ECO:0000256" key="5">
    <source>
        <dbReference type="ARBA" id="ARBA00023121"/>
    </source>
</evidence>
<evidence type="ECO:0000256" key="6">
    <source>
        <dbReference type="ARBA" id="ARBA00060953"/>
    </source>
</evidence>
<evidence type="ECO:0000256" key="3">
    <source>
        <dbReference type="ARBA" id="ARBA00022525"/>
    </source>
</evidence>
<gene>
    <name evidence="9" type="ORF">AAL_02219</name>
</gene>
<keyword evidence="3" id="KW-0964">Secreted</keyword>
<dbReference type="Gene3D" id="1.20.1280.140">
    <property type="match status" value="1"/>
</dbReference>
<dbReference type="EMBL" id="AZGY01000003">
    <property type="protein sequence ID" value="KZZ99647.1"/>
    <property type="molecule type" value="Genomic_DNA"/>
</dbReference>
<feature type="signal peptide" evidence="8">
    <location>
        <begin position="1"/>
        <end position="16"/>
    </location>
</feature>
<keyword evidence="5" id="KW-0446">Lipid-binding</keyword>
<feature type="chain" id="PRO_5007896842" description="Cell wall mannoprotein 1" evidence="8">
    <location>
        <begin position="17"/>
        <end position="175"/>
    </location>
</feature>
<name>A0A168FA66_9HYPO</name>
<evidence type="ECO:0000313" key="9">
    <source>
        <dbReference type="EMBL" id="KZZ99647.1"/>
    </source>
</evidence>
<dbReference type="FunFam" id="1.20.1280.140:FF:000001">
    <property type="entry name" value="Cell wall serine-threonine-rich galactomannoprotein Mp1"/>
    <property type="match status" value="1"/>
</dbReference>
<keyword evidence="10" id="KW-1185">Reference proteome</keyword>
<dbReference type="GO" id="GO:0009277">
    <property type="term" value="C:fungal-type cell wall"/>
    <property type="evidence" value="ECO:0007669"/>
    <property type="project" value="UniProtKB-ARBA"/>
</dbReference>
<dbReference type="GO" id="GO:0005576">
    <property type="term" value="C:extracellular region"/>
    <property type="evidence" value="ECO:0007669"/>
    <property type="project" value="TreeGrafter"/>
</dbReference>
<evidence type="ECO:0000256" key="2">
    <source>
        <dbReference type="ARBA" id="ARBA00022512"/>
    </source>
</evidence>
<accession>A0A168FA66</accession>
<keyword evidence="4 8" id="KW-0732">Signal</keyword>
<dbReference type="Proteomes" id="UP000078544">
    <property type="component" value="Unassembled WGS sequence"/>
</dbReference>
<dbReference type="PANTHER" id="PTHR38123">
    <property type="entry name" value="CELL WALL SERINE-THREONINE-RICH GALACTOMANNOPROTEIN MP1 (AFU_ORTHOLOGUE AFUA_4G03240)"/>
    <property type="match status" value="1"/>
</dbReference>
<evidence type="ECO:0000256" key="7">
    <source>
        <dbReference type="ARBA" id="ARBA00071527"/>
    </source>
</evidence>
<keyword evidence="2" id="KW-0134">Cell wall</keyword>
<evidence type="ECO:0000256" key="1">
    <source>
        <dbReference type="ARBA" id="ARBA00004191"/>
    </source>
</evidence>
<organism evidence="9 10">
    <name type="scientific">Moelleriella libera RCEF 2490</name>
    <dbReference type="NCBI Taxonomy" id="1081109"/>
    <lineage>
        <taxon>Eukaryota</taxon>
        <taxon>Fungi</taxon>
        <taxon>Dikarya</taxon>
        <taxon>Ascomycota</taxon>
        <taxon>Pezizomycotina</taxon>
        <taxon>Sordariomycetes</taxon>
        <taxon>Hypocreomycetidae</taxon>
        <taxon>Hypocreales</taxon>
        <taxon>Clavicipitaceae</taxon>
        <taxon>Moelleriella</taxon>
    </lineage>
</organism>
<evidence type="ECO:0000256" key="4">
    <source>
        <dbReference type="ARBA" id="ARBA00022729"/>
    </source>
</evidence>
<sequence length="175" mass="18242">MLSIKNLLFLAVAATGSVIIKRDVETVKQDLRTINDDTTAVTAAVNNYNGGGFAAAIPIVNAQNKLSRDIRSATTDAQNAGPASEADADDIIGYITNTLEPNIKTTLSALKSKKSKFDADGLSGTVKSSLQNLKSDTDKLSAALVSASPSSRAQAAQSIANTIDADFDDAIAYFS</sequence>